<dbReference type="Gramene" id="OPUNC02G23240.1">
    <property type="protein sequence ID" value="OPUNC02G23240.1"/>
    <property type="gene ID" value="OPUNC02G23240"/>
</dbReference>
<keyword evidence="2" id="KW-1185">Reference proteome</keyword>
<evidence type="ECO:0000313" key="2">
    <source>
        <dbReference type="Proteomes" id="UP000026962"/>
    </source>
</evidence>
<proteinExistence type="predicted"/>
<dbReference type="EnsemblPlants" id="OPUNC02G23240.1">
    <property type="protein sequence ID" value="OPUNC02G23240.1"/>
    <property type="gene ID" value="OPUNC02G23240"/>
</dbReference>
<dbReference type="HOGENOM" id="CLU_2610205_0_0_1"/>
<accession>A0A0E0K2U8</accession>
<reference evidence="1" key="1">
    <citation type="submission" date="2015-04" db="UniProtKB">
        <authorList>
            <consortium name="EnsemblPlants"/>
        </authorList>
    </citation>
    <scope>IDENTIFICATION</scope>
</reference>
<name>A0A0E0K2U8_ORYPU</name>
<reference evidence="1" key="2">
    <citation type="submission" date="2018-05" db="EMBL/GenBank/DDBJ databases">
        <title>OpunRS2 (Oryza punctata Reference Sequence Version 2).</title>
        <authorList>
            <person name="Zhang J."/>
            <person name="Kudrna D."/>
            <person name="Lee S."/>
            <person name="Talag J."/>
            <person name="Welchert J."/>
            <person name="Wing R.A."/>
        </authorList>
    </citation>
    <scope>NUCLEOTIDE SEQUENCE [LARGE SCALE GENOMIC DNA]</scope>
</reference>
<dbReference type="Proteomes" id="UP000026962">
    <property type="component" value="Chromosome 2"/>
</dbReference>
<protein>
    <submittedName>
        <fullName evidence="1">Uncharacterized protein</fullName>
    </submittedName>
</protein>
<organism evidence="1">
    <name type="scientific">Oryza punctata</name>
    <name type="common">Red rice</name>
    <dbReference type="NCBI Taxonomy" id="4537"/>
    <lineage>
        <taxon>Eukaryota</taxon>
        <taxon>Viridiplantae</taxon>
        <taxon>Streptophyta</taxon>
        <taxon>Embryophyta</taxon>
        <taxon>Tracheophyta</taxon>
        <taxon>Spermatophyta</taxon>
        <taxon>Magnoliopsida</taxon>
        <taxon>Liliopsida</taxon>
        <taxon>Poales</taxon>
        <taxon>Poaceae</taxon>
        <taxon>BOP clade</taxon>
        <taxon>Oryzoideae</taxon>
        <taxon>Oryzeae</taxon>
        <taxon>Oryzinae</taxon>
        <taxon>Oryza</taxon>
    </lineage>
</organism>
<sequence length="79" mass="8605">MYRGIRAPPPPSSRPSLIIVTFAEIVKITEEEDQPAGVFTAGEARASPFPCVPFVPFVQRASVHPELSESFGDWGFSKA</sequence>
<dbReference type="AlphaFoldDB" id="A0A0E0K2U8"/>
<evidence type="ECO:0000313" key="1">
    <source>
        <dbReference type="EnsemblPlants" id="OPUNC02G23240.1"/>
    </source>
</evidence>